<proteinExistence type="inferred from homology"/>
<evidence type="ECO:0000256" key="3">
    <source>
        <dbReference type="ARBA" id="ARBA00022478"/>
    </source>
</evidence>
<keyword evidence="5" id="KW-0539">Nucleus</keyword>
<evidence type="ECO:0000313" key="7">
    <source>
        <dbReference type="Proteomes" id="UP000314983"/>
    </source>
</evidence>
<accession>A0A4W4F3C9</accession>
<dbReference type="GO" id="GO:0005730">
    <property type="term" value="C:nucleolus"/>
    <property type="evidence" value="ECO:0007669"/>
    <property type="project" value="UniProtKB-SubCell"/>
</dbReference>
<keyword evidence="7" id="KW-1185">Reference proteome</keyword>
<evidence type="ECO:0008006" key="8">
    <source>
        <dbReference type="Google" id="ProtNLM"/>
    </source>
</evidence>
<evidence type="ECO:0000256" key="1">
    <source>
        <dbReference type="ARBA" id="ARBA00004604"/>
    </source>
</evidence>
<comment type="subcellular location">
    <subcellularLocation>
        <location evidence="1">Nucleus</location>
        <location evidence="1">Nucleolus</location>
    </subcellularLocation>
</comment>
<dbReference type="Proteomes" id="UP000314983">
    <property type="component" value="Chromosome 9"/>
</dbReference>
<evidence type="ECO:0000256" key="5">
    <source>
        <dbReference type="ARBA" id="ARBA00023242"/>
    </source>
</evidence>
<reference evidence="6" key="3">
    <citation type="submission" date="2020-05" db="EMBL/GenBank/DDBJ databases">
        <title>Electrophorus electricus (electric eel) genome, fEleEle1, primary haplotype.</title>
        <authorList>
            <person name="Myers G."/>
            <person name="Meyer A."/>
            <person name="Fedrigo O."/>
            <person name="Formenti G."/>
            <person name="Rhie A."/>
            <person name="Tracey A."/>
            <person name="Sims Y."/>
            <person name="Jarvis E.D."/>
        </authorList>
    </citation>
    <scope>NUCLEOTIDE SEQUENCE [LARGE SCALE GENOMIC DNA]</scope>
</reference>
<name>A0A4W4F3C9_ELEEL</name>
<sequence length="413" mass="47015">IIMACVWSPCEEAGEESAVIVKFSNGLVKDTDQLNFQLFKHVDGANPRKKMRRIVVAESERLSYVGTNFGPGSLQCNNLCKYFVGVLDKRNKIMKVQSAQLYNLQPIIPGESEANAEQNKTQTYKERVDALIEAFGTTKQKRALSSRRMNEVGDDMLQKAVARAANTIIERKGLEALEQEVAEWQAETESTPFLPLCNRDAEKPEDVYPLNGLLSQVEFELLKDVGEKMARLTSEDLKMKERDIPMSVLRHLQSLPKPAKARQQQACCAWYLAFLIRIAKQRKLNRKFDEDSCPRVIFNKVQKNFTVEKFDNGRLKSTVPNSMVVKLASHCLALLLHMGDQTADLTLLHRDLTISEVKMIELAKAMGLKLSRQPTFTSLEESGTCNEHRMASLELPLVRYEHRLQNRKRKKMT</sequence>
<dbReference type="GeneTree" id="ENSGT00390000018004"/>
<keyword evidence="3" id="KW-0240">DNA-directed RNA polymerase</keyword>
<dbReference type="PANTHER" id="PTHR14440">
    <property type="entry name" value="DNA-DIRECTED RNA POLYMERASE I SUBUNIT RPA49"/>
    <property type="match status" value="1"/>
</dbReference>
<evidence type="ECO:0000313" key="6">
    <source>
        <dbReference type="Ensembl" id="ENSEEEP00000018663.2"/>
    </source>
</evidence>
<protein>
    <recommendedName>
        <fullName evidence="8">DNA-directed RNA polymerase I subunit RPA49</fullName>
    </recommendedName>
</protein>
<dbReference type="GO" id="GO:0006351">
    <property type="term" value="P:DNA-templated transcription"/>
    <property type="evidence" value="ECO:0007669"/>
    <property type="project" value="InterPro"/>
</dbReference>
<dbReference type="AlphaFoldDB" id="A0A4W4F3C9"/>
<keyword evidence="4" id="KW-0804">Transcription</keyword>
<evidence type="ECO:0000256" key="4">
    <source>
        <dbReference type="ARBA" id="ARBA00023163"/>
    </source>
</evidence>
<dbReference type="GO" id="GO:0000428">
    <property type="term" value="C:DNA-directed RNA polymerase complex"/>
    <property type="evidence" value="ECO:0007669"/>
    <property type="project" value="UniProtKB-KW"/>
</dbReference>
<organism evidence="6 7">
    <name type="scientific">Electrophorus electricus</name>
    <name type="common">Electric eel</name>
    <name type="synonym">Gymnotus electricus</name>
    <dbReference type="NCBI Taxonomy" id="8005"/>
    <lineage>
        <taxon>Eukaryota</taxon>
        <taxon>Metazoa</taxon>
        <taxon>Chordata</taxon>
        <taxon>Craniata</taxon>
        <taxon>Vertebrata</taxon>
        <taxon>Euteleostomi</taxon>
        <taxon>Actinopterygii</taxon>
        <taxon>Neopterygii</taxon>
        <taxon>Teleostei</taxon>
        <taxon>Ostariophysi</taxon>
        <taxon>Gymnotiformes</taxon>
        <taxon>Gymnotoidei</taxon>
        <taxon>Gymnotidae</taxon>
        <taxon>Electrophorus</taxon>
    </lineage>
</organism>
<dbReference type="GO" id="GO:0003677">
    <property type="term" value="F:DNA binding"/>
    <property type="evidence" value="ECO:0007669"/>
    <property type="project" value="InterPro"/>
</dbReference>
<dbReference type="InterPro" id="IPR009668">
    <property type="entry name" value="RNA_pol-assoc_fac_A49-like"/>
</dbReference>
<dbReference type="Pfam" id="PF06870">
    <property type="entry name" value="RNA_pol_I_A49"/>
    <property type="match status" value="1"/>
</dbReference>
<comment type="similarity">
    <text evidence="2">Belongs to the eukaryotic RPA49/POLR1E RNA polymerase subunit family.</text>
</comment>
<dbReference type="OMA" id="DVYPFDE"/>
<reference evidence="6" key="4">
    <citation type="submission" date="2025-08" db="UniProtKB">
        <authorList>
            <consortium name="Ensembl"/>
        </authorList>
    </citation>
    <scope>IDENTIFICATION</scope>
</reference>
<dbReference type="Ensembl" id="ENSEEET00000018871.2">
    <property type="protein sequence ID" value="ENSEEEP00000018663.2"/>
    <property type="gene ID" value="ENSEEEG00000009178.2"/>
</dbReference>
<evidence type="ECO:0000256" key="2">
    <source>
        <dbReference type="ARBA" id="ARBA00009430"/>
    </source>
</evidence>
<gene>
    <name evidence="6" type="primary">POLR1E</name>
</gene>
<reference evidence="7" key="1">
    <citation type="journal article" date="2014" name="Science">
        <title>Nonhuman genetics. Genomic basis for the convergent evolution of electric organs.</title>
        <authorList>
            <person name="Gallant J.R."/>
            <person name="Traeger L.L."/>
            <person name="Volkening J.D."/>
            <person name="Moffett H."/>
            <person name="Chen P.H."/>
            <person name="Novina C.D."/>
            <person name="Phillips G.N.Jr."/>
            <person name="Anand R."/>
            <person name="Wells G.B."/>
            <person name="Pinch M."/>
            <person name="Guth R."/>
            <person name="Unguez G.A."/>
            <person name="Albert J.S."/>
            <person name="Zakon H.H."/>
            <person name="Samanta M.P."/>
            <person name="Sussman M.R."/>
        </authorList>
    </citation>
    <scope>NUCLEOTIDE SEQUENCE [LARGE SCALE GENOMIC DNA]</scope>
</reference>
<reference evidence="6" key="5">
    <citation type="submission" date="2025-09" db="UniProtKB">
        <authorList>
            <consortium name="Ensembl"/>
        </authorList>
    </citation>
    <scope>IDENTIFICATION</scope>
</reference>
<reference evidence="7" key="2">
    <citation type="journal article" date="2017" name="Sci. Adv.">
        <title>A tail of two voltages: Proteomic comparison of the three electric organs of the electric eel.</title>
        <authorList>
            <person name="Traeger L.L."/>
            <person name="Sabat G."/>
            <person name="Barrett-Wilt G.A."/>
            <person name="Wells G.B."/>
            <person name="Sussman M.R."/>
        </authorList>
    </citation>
    <scope>NUCLEOTIDE SEQUENCE [LARGE SCALE GENOMIC DNA]</scope>
</reference>